<keyword evidence="3 14" id="KW-0723">Serine/threonine-protein kinase</keyword>
<reference evidence="17" key="3">
    <citation type="submission" date="2025-09" db="UniProtKB">
        <authorList>
            <consortium name="Ensembl"/>
        </authorList>
    </citation>
    <scope>IDENTIFICATION</scope>
</reference>
<evidence type="ECO:0000259" key="16">
    <source>
        <dbReference type="PROSITE" id="PS50011"/>
    </source>
</evidence>
<dbReference type="InterPro" id="IPR008271">
    <property type="entry name" value="Ser/Thr_kinase_AS"/>
</dbReference>
<evidence type="ECO:0000313" key="17">
    <source>
        <dbReference type="Ensembl" id="ENSMFAP00000039802.2"/>
    </source>
</evidence>
<keyword evidence="18" id="KW-1185">Reference proteome</keyword>
<comment type="similarity">
    <text evidence="14">Belongs to the protein kinase superfamily.</text>
</comment>
<dbReference type="Gene3D" id="3.30.200.20">
    <property type="entry name" value="Phosphorylase Kinase, domain 1"/>
    <property type="match status" value="2"/>
</dbReference>
<dbReference type="GO" id="GO:0001664">
    <property type="term" value="F:G protein-coupled receptor binding"/>
    <property type="evidence" value="ECO:0007669"/>
    <property type="project" value="TreeGrafter"/>
</dbReference>
<dbReference type="Pfam" id="PF00069">
    <property type="entry name" value="Pkinase"/>
    <property type="match status" value="1"/>
</dbReference>
<gene>
    <name evidence="17" type="primary">STK32B</name>
</gene>
<proteinExistence type="inferred from homology"/>
<feature type="domain" description="Protein kinase" evidence="16">
    <location>
        <begin position="92"/>
        <end position="352"/>
    </location>
</feature>
<keyword evidence="5" id="KW-0479">Metal-binding</keyword>
<accession>A0A2K5WRL0</accession>
<evidence type="ECO:0000256" key="8">
    <source>
        <dbReference type="ARBA" id="ARBA00022840"/>
    </source>
</evidence>
<dbReference type="SMART" id="SM00220">
    <property type="entry name" value="S_TKc"/>
    <property type="match status" value="1"/>
</dbReference>
<evidence type="ECO:0000256" key="1">
    <source>
        <dbReference type="ARBA" id="ARBA00001946"/>
    </source>
</evidence>
<evidence type="ECO:0000256" key="11">
    <source>
        <dbReference type="ARBA" id="ARBA00048679"/>
    </source>
</evidence>
<feature type="binding site" evidence="13">
    <location>
        <position position="121"/>
    </location>
    <ligand>
        <name>ATP</name>
        <dbReference type="ChEBI" id="CHEBI:30616"/>
    </ligand>
</feature>
<reference evidence="17" key="2">
    <citation type="submission" date="2025-08" db="UniProtKB">
        <authorList>
            <consortium name="Ensembl"/>
        </authorList>
    </citation>
    <scope>IDENTIFICATION</scope>
</reference>
<dbReference type="Bgee" id="ENSMFAG00000046080">
    <property type="expression patterns" value="Expressed in adult mammalian kidney and 1 other cell type or tissue"/>
</dbReference>
<organism evidence="17 18">
    <name type="scientific">Macaca fascicularis</name>
    <name type="common">Crab-eating macaque</name>
    <name type="synonym">Cynomolgus monkey</name>
    <dbReference type="NCBI Taxonomy" id="9541"/>
    <lineage>
        <taxon>Eukaryota</taxon>
        <taxon>Metazoa</taxon>
        <taxon>Chordata</taxon>
        <taxon>Craniata</taxon>
        <taxon>Vertebrata</taxon>
        <taxon>Euteleostomi</taxon>
        <taxon>Mammalia</taxon>
        <taxon>Eutheria</taxon>
        <taxon>Euarchontoglires</taxon>
        <taxon>Primates</taxon>
        <taxon>Haplorrhini</taxon>
        <taxon>Catarrhini</taxon>
        <taxon>Cercopithecidae</taxon>
        <taxon>Cercopithecinae</taxon>
        <taxon>Macaca</taxon>
    </lineage>
</organism>
<dbReference type="VEuPathDB" id="HostDB:ENSMFAG00000046080"/>
<dbReference type="PROSITE" id="PS50011">
    <property type="entry name" value="PROTEIN_KINASE_DOM"/>
    <property type="match status" value="1"/>
</dbReference>
<dbReference type="CDD" id="cd05578">
    <property type="entry name" value="STKc_Yank1"/>
    <property type="match status" value="1"/>
</dbReference>
<evidence type="ECO:0000256" key="3">
    <source>
        <dbReference type="ARBA" id="ARBA00022527"/>
    </source>
</evidence>
<evidence type="ECO:0000256" key="5">
    <source>
        <dbReference type="ARBA" id="ARBA00022723"/>
    </source>
</evidence>
<name>A0A2K5WRL0_MACFA</name>
<evidence type="ECO:0000256" key="4">
    <source>
        <dbReference type="ARBA" id="ARBA00022679"/>
    </source>
</evidence>
<dbReference type="FunFam" id="1.10.510.10:FF:000676">
    <property type="entry name" value="serine/threonine-protein kinase 32B isoform X2"/>
    <property type="match status" value="1"/>
</dbReference>
<dbReference type="PANTHER" id="PTHR24355">
    <property type="entry name" value="G PROTEIN-COUPLED RECEPTOR KINASE/RIBOSOMAL PROTEIN S6 KINASE"/>
    <property type="match status" value="1"/>
</dbReference>
<keyword evidence="4" id="KW-0808">Transferase</keyword>
<dbReference type="InterPro" id="IPR000719">
    <property type="entry name" value="Prot_kinase_dom"/>
</dbReference>
<dbReference type="FunFam" id="3.30.200.20:FF:000160">
    <property type="entry name" value="Serine/threonine-protein kinase 32C"/>
    <property type="match status" value="1"/>
</dbReference>
<evidence type="ECO:0000256" key="9">
    <source>
        <dbReference type="ARBA" id="ARBA00022842"/>
    </source>
</evidence>
<dbReference type="STRING" id="9541.ENSMFAP00000039802"/>
<dbReference type="Proteomes" id="UP000233100">
    <property type="component" value="Chromosome 5"/>
</dbReference>
<comment type="cofactor">
    <cofactor evidence="1">
        <name>Mg(2+)</name>
        <dbReference type="ChEBI" id="CHEBI:18420"/>
    </cofactor>
</comment>
<dbReference type="GO" id="GO:0009966">
    <property type="term" value="P:regulation of signal transduction"/>
    <property type="evidence" value="ECO:0007669"/>
    <property type="project" value="TreeGrafter"/>
</dbReference>
<dbReference type="GeneTree" id="ENSGT00940000160490"/>
<dbReference type="AlphaFoldDB" id="A0A2K5WRL0"/>
<evidence type="ECO:0000256" key="14">
    <source>
        <dbReference type="RuleBase" id="RU000304"/>
    </source>
</evidence>
<evidence type="ECO:0000256" key="13">
    <source>
        <dbReference type="PROSITE-ProRule" id="PRU10141"/>
    </source>
</evidence>
<dbReference type="PROSITE" id="PS00108">
    <property type="entry name" value="PROTEIN_KINASE_ST"/>
    <property type="match status" value="1"/>
</dbReference>
<evidence type="ECO:0000256" key="7">
    <source>
        <dbReference type="ARBA" id="ARBA00022777"/>
    </source>
</evidence>
<dbReference type="Ensembl" id="ENSMFAT00000014066.2">
    <property type="protein sequence ID" value="ENSMFAP00000039802.2"/>
    <property type="gene ID" value="ENSMFAG00000046080.2"/>
</dbReference>
<dbReference type="PROSITE" id="PS00107">
    <property type="entry name" value="PROTEIN_KINASE_ATP"/>
    <property type="match status" value="1"/>
</dbReference>
<feature type="region of interest" description="Disordered" evidence="15">
    <location>
        <begin position="443"/>
        <end position="465"/>
    </location>
</feature>
<sequence length="483" mass="55018">MGGNHSHKPQCLTRMRKVRGPGCDFPPRAAPLGQGPGIPPSTTLGRALRGTACCPARGPRHGHFAQRRQCVPDPVPGVALLLRQLLVNFDHFQILRAIGKGSFGKVCIVQKRDTKKMYAMKYMNKQKCIERDEVRNVFRELQIMQGLEHPFLVNLWYSFQDEEDMFMVVDLLLGGDLRYHLQQNVHFTEGTVKLYICELALALEYLQRYHIIHRDIKPDNILLDEHGHVHITDFNIATVVKGAERASSMAGTKPYMAPEVFQVYMDGGPGYSYPVDWWSLGVTAYELLRGWRPYEIHSATPMDEILNMFKVERVHYSSTWCKGMVALLRKLLTKDPESRLSSLRDIQSVPYLADMNWDAVFEKALMPGFVPNKGRLNCDPTFELEEMILESKPLHKKKKRLAKNRSRDSTKDSCPLNGHLQQCLETVRKEFIIFNREKLRRQQGQGSQLLDTDSRAGGQAQSKLQDGCNNNLLTTTCTRGCSS</sequence>
<comment type="catalytic activity">
    <reaction evidence="10">
        <text>L-threonyl-[protein] + ATP = O-phospho-L-threonyl-[protein] + ADP + H(+)</text>
        <dbReference type="Rhea" id="RHEA:46608"/>
        <dbReference type="Rhea" id="RHEA-COMP:11060"/>
        <dbReference type="Rhea" id="RHEA-COMP:11605"/>
        <dbReference type="ChEBI" id="CHEBI:15378"/>
        <dbReference type="ChEBI" id="CHEBI:30013"/>
        <dbReference type="ChEBI" id="CHEBI:30616"/>
        <dbReference type="ChEBI" id="CHEBI:61977"/>
        <dbReference type="ChEBI" id="CHEBI:456216"/>
        <dbReference type="EC" id="2.7.11.1"/>
    </reaction>
</comment>
<reference evidence="17 18" key="1">
    <citation type="submission" date="2013-03" db="EMBL/GenBank/DDBJ databases">
        <authorList>
            <person name="Warren W."/>
            <person name="Wilson R.K."/>
        </authorList>
    </citation>
    <scope>NUCLEOTIDE SEQUENCE</scope>
</reference>
<evidence type="ECO:0000256" key="15">
    <source>
        <dbReference type="SAM" id="MobiDB-lite"/>
    </source>
</evidence>
<comment type="catalytic activity">
    <reaction evidence="11">
        <text>L-seryl-[protein] + ATP = O-phospho-L-seryl-[protein] + ADP + H(+)</text>
        <dbReference type="Rhea" id="RHEA:17989"/>
        <dbReference type="Rhea" id="RHEA-COMP:9863"/>
        <dbReference type="Rhea" id="RHEA-COMP:11604"/>
        <dbReference type="ChEBI" id="CHEBI:15378"/>
        <dbReference type="ChEBI" id="CHEBI:29999"/>
        <dbReference type="ChEBI" id="CHEBI:30616"/>
        <dbReference type="ChEBI" id="CHEBI:83421"/>
        <dbReference type="ChEBI" id="CHEBI:456216"/>
        <dbReference type="EC" id="2.7.11.1"/>
    </reaction>
</comment>
<evidence type="ECO:0000256" key="10">
    <source>
        <dbReference type="ARBA" id="ARBA00047899"/>
    </source>
</evidence>
<dbReference type="FunFam" id="1.10.510.10:FF:000735">
    <property type="entry name" value="serine/threonine-protein kinase 32B isoform X2"/>
    <property type="match status" value="1"/>
</dbReference>
<dbReference type="GO" id="GO:0005524">
    <property type="term" value="F:ATP binding"/>
    <property type="evidence" value="ECO:0007669"/>
    <property type="project" value="UniProtKB-UniRule"/>
</dbReference>
<evidence type="ECO:0000256" key="6">
    <source>
        <dbReference type="ARBA" id="ARBA00022741"/>
    </source>
</evidence>
<evidence type="ECO:0000256" key="2">
    <source>
        <dbReference type="ARBA" id="ARBA00012513"/>
    </source>
</evidence>
<evidence type="ECO:0000256" key="12">
    <source>
        <dbReference type="ARBA" id="ARBA00069873"/>
    </source>
</evidence>
<dbReference type="GO" id="GO:0046872">
    <property type="term" value="F:metal ion binding"/>
    <property type="evidence" value="ECO:0007669"/>
    <property type="project" value="UniProtKB-KW"/>
</dbReference>
<dbReference type="InterPro" id="IPR017441">
    <property type="entry name" value="Protein_kinase_ATP_BS"/>
</dbReference>
<dbReference type="PANTHER" id="PTHR24355:SF33">
    <property type="entry name" value="SERINE_THREONINE KINASE 32B"/>
    <property type="match status" value="1"/>
</dbReference>
<dbReference type="GO" id="GO:0007186">
    <property type="term" value="P:G protein-coupled receptor signaling pathway"/>
    <property type="evidence" value="ECO:0007669"/>
    <property type="project" value="TreeGrafter"/>
</dbReference>
<evidence type="ECO:0000313" key="18">
    <source>
        <dbReference type="Proteomes" id="UP000233100"/>
    </source>
</evidence>
<keyword evidence="6 13" id="KW-0547">Nucleotide-binding</keyword>
<dbReference type="EC" id="2.7.11.1" evidence="2"/>
<dbReference type="Gene3D" id="1.10.510.10">
    <property type="entry name" value="Transferase(Phosphotransferase) domain 1"/>
    <property type="match status" value="1"/>
</dbReference>
<protein>
    <recommendedName>
        <fullName evidence="12">Serine/threonine-protein kinase 32B</fullName>
        <ecNumber evidence="2">2.7.11.1</ecNumber>
    </recommendedName>
</protein>
<dbReference type="FunFam" id="3.30.200.20:FF:000158">
    <property type="entry name" value="Serine/threonine-protein kinase 32A"/>
    <property type="match status" value="1"/>
</dbReference>
<keyword evidence="7" id="KW-0418">Kinase</keyword>
<dbReference type="GO" id="GO:0004703">
    <property type="term" value="F:G protein-coupled receptor kinase activity"/>
    <property type="evidence" value="ECO:0007669"/>
    <property type="project" value="TreeGrafter"/>
</dbReference>
<keyword evidence="8 13" id="KW-0067">ATP-binding</keyword>
<dbReference type="SUPFAM" id="SSF56112">
    <property type="entry name" value="Protein kinase-like (PK-like)"/>
    <property type="match status" value="1"/>
</dbReference>
<dbReference type="InterPro" id="IPR011009">
    <property type="entry name" value="Kinase-like_dom_sf"/>
</dbReference>
<keyword evidence="9" id="KW-0460">Magnesium</keyword>